<accession>A0A934HW37</accession>
<dbReference type="AlphaFoldDB" id="A0A934HW37"/>
<dbReference type="SUPFAM" id="SSF55136">
    <property type="entry name" value="Probable bacterial effector-binding domain"/>
    <property type="match status" value="1"/>
</dbReference>
<evidence type="ECO:0000313" key="2">
    <source>
        <dbReference type="EMBL" id="MBI6874368.1"/>
    </source>
</evidence>
<dbReference type="PANTHER" id="PTHR40055">
    <property type="entry name" value="TRANSCRIPTIONAL REGULATOR YGIV-RELATED"/>
    <property type="match status" value="1"/>
</dbReference>
<organism evidence="2 3">
    <name type="scientific">Clostridium aciditolerans</name>
    <dbReference type="NCBI Taxonomy" id="339861"/>
    <lineage>
        <taxon>Bacteria</taxon>
        <taxon>Bacillati</taxon>
        <taxon>Bacillota</taxon>
        <taxon>Clostridia</taxon>
        <taxon>Eubacteriales</taxon>
        <taxon>Clostridiaceae</taxon>
        <taxon>Clostridium</taxon>
    </lineage>
</organism>
<dbReference type="Gene3D" id="3.20.80.10">
    <property type="entry name" value="Regulatory factor, effector binding domain"/>
    <property type="match status" value="1"/>
</dbReference>
<evidence type="ECO:0000259" key="1">
    <source>
        <dbReference type="Pfam" id="PF06445"/>
    </source>
</evidence>
<reference evidence="2" key="1">
    <citation type="submission" date="2020-12" db="EMBL/GenBank/DDBJ databases">
        <title>Clostridium thailandense sp. nov., a novel acetogenic bacterium isolated from peat land soil in Thailand.</title>
        <authorList>
            <person name="Chaikitkaew S."/>
            <person name="Birkeland N.K."/>
        </authorList>
    </citation>
    <scope>NUCLEOTIDE SEQUENCE</scope>
    <source>
        <strain evidence="2">DSM 17425</strain>
    </source>
</reference>
<dbReference type="InterPro" id="IPR029442">
    <property type="entry name" value="GyrI-like"/>
</dbReference>
<dbReference type="Proteomes" id="UP000622687">
    <property type="component" value="Unassembled WGS sequence"/>
</dbReference>
<name>A0A934HW37_9CLOT</name>
<evidence type="ECO:0000313" key="3">
    <source>
        <dbReference type="Proteomes" id="UP000622687"/>
    </source>
</evidence>
<protein>
    <submittedName>
        <fullName evidence="2">GyrI-like domain-containing protein</fullName>
    </submittedName>
</protein>
<sequence length="135" mass="15754">MLKEESNKDYIKWMLEFTSFINSTQSKDTSFVGTMLSKENIANSNYNNYSYFFAKTDNKHILPSIALKPKGLYAVAYHRGSYETTYKTYDKLLNFLEKNHLSMGEFAYEEYLLDEVAVKSENDYITQITVAVEKM</sequence>
<feature type="domain" description="GyrI-like small molecule binding" evidence="1">
    <location>
        <begin position="27"/>
        <end position="130"/>
    </location>
</feature>
<comment type="caution">
    <text evidence="2">The sequence shown here is derived from an EMBL/GenBank/DDBJ whole genome shotgun (WGS) entry which is preliminary data.</text>
</comment>
<dbReference type="PANTHER" id="PTHR40055:SF1">
    <property type="entry name" value="TRANSCRIPTIONAL REGULATOR YGIV-RELATED"/>
    <property type="match status" value="1"/>
</dbReference>
<dbReference type="RefSeq" id="WP_211143757.1">
    <property type="nucleotide sequence ID" value="NZ_JAEEGB010000026.1"/>
</dbReference>
<dbReference type="InterPro" id="IPR011256">
    <property type="entry name" value="Reg_factor_effector_dom_sf"/>
</dbReference>
<gene>
    <name evidence="2" type="ORF">I6U51_16980</name>
</gene>
<keyword evidence="3" id="KW-1185">Reference proteome</keyword>
<dbReference type="EMBL" id="JAEEGB010000026">
    <property type="protein sequence ID" value="MBI6874368.1"/>
    <property type="molecule type" value="Genomic_DNA"/>
</dbReference>
<dbReference type="InterPro" id="IPR050908">
    <property type="entry name" value="SmbC-like"/>
</dbReference>
<dbReference type="Pfam" id="PF06445">
    <property type="entry name" value="GyrI-like"/>
    <property type="match status" value="1"/>
</dbReference>
<proteinExistence type="predicted"/>